<keyword evidence="3" id="KW-0732">Signal</keyword>
<gene>
    <name evidence="9" type="primary">cbf2</name>
    <name evidence="9" type="ORF">NCTC12112_03270</name>
</gene>
<comment type="catalytic activity">
    <reaction evidence="1">
        <text>[protein]-peptidylproline (omega=180) = [protein]-peptidylproline (omega=0)</text>
        <dbReference type="Rhea" id="RHEA:16237"/>
        <dbReference type="Rhea" id="RHEA-COMP:10747"/>
        <dbReference type="Rhea" id="RHEA-COMP:10748"/>
        <dbReference type="ChEBI" id="CHEBI:83833"/>
        <dbReference type="ChEBI" id="CHEBI:83834"/>
        <dbReference type="EC" id="5.2.1.8"/>
    </reaction>
</comment>
<proteinExistence type="predicted"/>
<name>A0AAX2JF99_9FUSO</name>
<evidence type="ECO:0000256" key="7">
    <source>
        <dbReference type="SAM" id="Phobius"/>
    </source>
</evidence>
<keyword evidence="7" id="KW-0812">Transmembrane</keyword>
<dbReference type="Pfam" id="PF13624">
    <property type="entry name" value="SurA_N_3"/>
    <property type="match status" value="1"/>
</dbReference>
<protein>
    <recommendedName>
        <fullName evidence="2">peptidylprolyl isomerase</fullName>
        <ecNumber evidence="2">5.2.1.8</ecNumber>
    </recommendedName>
</protein>
<reference evidence="9 10" key="1">
    <citation type="submission" date="2018-06" db="EMBL/GenBank/DDBJ databases">
        <authorList>
            <consortium name="Pathogen Informatics"/>
            <person name="Doyle S."/>
        </authorList>
    </citation>
    <scope>NUCLEOTIDE SEQUENCE [LARGE SCALE GENOMIC DNA]</scope>
    <source>
        <strain evidence="9 10">NCTC12112</strain>
    </source>
</reference>
<evidence type="ECO:0000256" key="6">
    <source>
        <dbReference type="PROSITE-ProRule" id="PRU00278"/>
    </source>
</evidence>
<evidence type="ECO:0000256" key="1">
    <source>
        <dbReference type="ARBA" id="ARBA00000971"/>
    </source>
</evidence>
<keyword evidence="5 6" id="KW-0413">Isomerase</keyword>
<feature type="domain" description="PpiC" evidence="8">
    <location>
        <begin position="346"/>
        <end position="444"/>
    </location>
</feature>
<evidence type="ECO:0000256" key="4">
    <source>
        <dbReference type="ARBA" id="ARBA00023110"/>
    </source>
</evidence>
<evidence type="ECO:0000313" key="9">
    <source>
        <dbReference type="EMBL" id="SQJ17116.1"/>
    </source>
</evidence>
<sequence length="584" mass="66495">MTGNTLIMAIRKFRKQMKPIIWLVTILMVLGGGYATLSSIIGSMSNGHSNYAFKLNGNKISKFEVEKTKATMIDGYSRYLGDKVDRSLIDILAFDEVVNKNLTLEMADKLKVKVSNGDVNDQYDKIENSIGNRDQFKRMLQVQGYTKNTFKKELKDNLTVEQTLAKIQEGINPTDEEINKYYEDNLYTRFSGKPLSDVKNEVITDLKQTKGIEEYVLLLDKARKNMKLENVSQEYKAYVERNEMEEDGFAVSNIEMAKRTLNNLFITNGDRDKARELSKEYYRAQIKLAKIAIERGITVDETLPLDYKFEEYKKGLFENIKNSLNPSDAQLKEYFEKNKLVYDTFPSSDSYIAILKVDASAEDKAAAKAKAEELLKTLTPENFAEVAKKNSDGPSSPNGGDLGWFSKKDMVEPFQKAVFSGEVGKIYPQPVETIFGEHLIYIEDRKDDEERAKASHILIVPKVSEATINIKKAEIEAVKEKLANGTVNFETLSKENKDVLQSSLFSKIDDTGYIPGLGYNEALTKLIFDAPLNKVQTALIEDKFYIFKKTNEVKYKAADFNELKDRVKDDYLNSKTQEELKKLI</sequence>
<dbReference type="EC" id="5.2.1.8" evidence="2"/>
<accession>A0AAX2JF99</accession>
<evidence type="ECO:0000256" key="3">
    <source>
        <dbReference type="ARBA" id="ARBA00022729"/>
    </source>
</evidence>
<dbReference type="InterPro" id="IPR000297">
    <property type="entry name" value="PPIase_PpiC"/>
</dbReference>
<dbReference type="GeneID" id="78454529"/>
<evidence type="ECO:0000256" key="5">
    <source>
        <dbReference type="ARBA" id="ARBA00023235"/>
    </source>
</evidence>
<evidence type="ECO:0000259" key="8">
    <source>
        <dbReference type="PROSITE" id="PS50198"/>
    </source>
</evidence>
<keyword evidence="7" id="KW-1133">Transmembrane helix</keyword>
<dbReference type="GO" id="GO:0003755">
    <property type="term" value="F:peptidyl-prolyl cis-trans isomerase activity"/>
    <property type="evidence" value="ECO:0007669"/>
    <property type="project" value="UniProtKB-KW"/>
</dbReference>
<keyword evidence="7" id="KW-0472">Membrane</keyword>
<dbReference type="RefSeq" id="WP_005982465.1">
    <property type="nucleotide sequence ID" value="NZ_CABKNW010000007.1"/>
</dbReference>
<dbReference type="PROSITE" id="PS50198">
    <property type="entry name" value="PPIC_PPIASE_2"/>
    <property type="match status" value="1"/>
</dbReference>
<dbReference type="AlphaFoldDB" id="A0AAX2JF99"/>
<dbReference type="InterPro" id="IPR046357">
    <property type="entry name" value="PPIase_dom_sf"/>
</dbReference>
<dbReference type="Gene3D" id="1.10.4030.10">
    <property type="entry name" value="Porin chaperone SurA, peptide-binding domain"/>
    <property type="match status" value="1"/>
</dbReference>
<organism evidence="9 10">
    <name type="scientific">Fusobacterium ulcerans</name>
    <dbReference type="NCBI Taxonomy" id="861"/>
    <lineage>
        <taxon>Bacteria</taxon>
        <taxon>Fusobacteriati</taxon>
        <taxon>Fusobacteriota</taxon>
        <taxon>Fusobacteriia</taxon>
        <taxon>Fusobacteriales</taxon>
        <taxon>Fusobacteriaceae</taxon>
        <taxon>Fusobacterium</taxon>
    </lineage>
</organism>
<dbReference type="SUPFAM" id="SSF109998">
    <property type="entry name" value="Triger factor/SurA peptide-binding domain-like"/>
    <property type="match status" value="1"/>
</dbReference>
<evidence type="ECO:0000313" key="10">
    <source>
        <dbReference type="Proteomes" id="UP000249008"/>
    </source>
</evidence>
<dbReference type="Proteomes" id="UP000249008">
    <property type="component" value="Chromosome 1"/>
</dbReference>
<dbReference type="Gene3D" id="3.10.50.40">
    <property type="match status" value="2"/>
</dbReference>
<dbReference type="PANTHER" id="PTHR47245:SF1">
    <property type="entry name" value="FOLDASE PROTEIN PRSA"/>
    <property type="match status" value="1"/>
</dbReference>
<dbReference type="EMBL" id="LS483487">
    <property type="protein sequence ID" value="SQJ17116.1"/>
    <property type="molecule type" value="Genomic_DNA"/>
</dbReference>
<dbReference type="PANTHER" id="PTHR47245">
    <property type="entry name" value="PEPTIDYLPROLYL ISOMERASE"/>
    <property type="match status" value="1"/>
</dbReference>
<dbReference type="PROSITE" id="PS01096">
    <property type="entry name" value="PPIC_PPIASE_1"/>
    <property type="match status" value="1"/>
</dbReference>
<dbReference type="InterPro" id="IPR050245">
    <property type="entry name" value="PrsA_foldase"/>
</dbReference>
<dbReference type="InterPro" id="IPR027304">
    <property type="entry name" value="Trigger_fact/SurA_dom_sf"/>
</dbReference>
<evidence type="ECO:0000256" key="2">
    <source>
        <dbReference type="ARBA" id="ARBA00013194"/>
    </source>
</evidence>
<feature type="transmembrane region" description="Helical" evidence="7">
    <location>
        <begin position="20"/>
        <end position="41"/>
    </location>
</feature>
<keyword evidence="4 6" id="KW-0697">Rotamase</keyword>
<dbReference type="Pfam" id="PF13616">
    <property type="entry name" value="Rotamase_3"/>
    <property type="match status" value="1"/>
</dbReference>
<dbReference type="InterPro" id="IPR023058">
    <property type="entry name" value="PPIase_PpiC_CS"/>
</dbReference>
<dbReference type="SUPFAM" id="SSF54534">
    <property type="entry name" value="FKBP-like"/>
    <property type="match status" value="1"/>
</dbReference>
<dbReference type="KEGG" id="ful:C4N20_06895"/>